<evidence type="ECO:0000313" key="1">
    <source>
        <dbReference type="EMBL" id="CAP37145.1"/>
    </source>
</evidence>
<accession>A8XWX6</accession>
<evidence type="ECO:0000313" key="2">
    <source>
        <dbReference type="Proteomes" id="UP000008549"/>
    </source>
</evidence>
<reference evidence="1 2" key="1">
    <citation type="journal article" date="2003" name="PLoS Biol.">
        <title>The genome sequence of Caenorhabditis briggsae: a platform for comparative genomics.</title>
        <authorList>
            <person name="Stein L.D."/>
            <person name="Bao Z."/>
            <person name="Blasiar D."/>
            <person name="Blumenthal T."/>
            <person name="Brent M.R."/>
            <person name="Chen N."/>
            <person name="Chinwalla A."/>
            <person name="Clarke L."/>
            <person name="Clee C."/>
            <person name="Coghlan A."/>
            <person name="Coulson A."/>
            <person name="D'Eustachio P."/>
            <person name="Fitch D.H."/>
            <person name="Fulton L.A."/>
            <person name="Fulton R.E."/>
            <person name="Griffiths-Jones S."/>
            <person name="Harris T.W."/>
            <person name="Hillier L.W."/>
            <person name="Kamath R."/>
            <person name="Kuwabara P.E."/>
            <person name="Mardis E.R."/>
            <person name="Marra M.A."/>
            <person name="Miner T.L."/>
            <person name="Minx P."/>
            <person name="Mullikin J.C."/>
            <person name="Plumb R.W."/>
            <person name="Rogers J."/>
            <person name="Schein J.E."/>
            <person name="Sohrmann M."/>
            <person name="Spieth J."/>
            <person name="Stajich J.E."/>
            <person name="Wei C."/>
            <person name="Willey D."/>
            <person name="Wilson R.K."/>
            <person name="Durbin R."/>
            <person name="Waterston R.H."/>
        </authorList>
    </citation>
    <scope>NUCLEOTIDE SEQUENCE [LARGE SCALE GENOMIC DNA]</scope>
    <source>
        <strain evidence="1 2">AF16</strain>
    </source>
</reference>
<dbReference type="RefSeq" id="XP_002633937.1">
    <property type="nucleotide sequence ID" value="XM_002633891.1"/>
</dbReference>
<dbReference type="EMBL" id="HE601481">
    <property type="protein sequence ID" value="CAP37145.1"/>
    <property type="molecule type" value="Genomic_DNA"/>
</dbReference>
<sequence>MTKFLLPGLPGRARALKFSSGPARALVGRPGILQVCIKGNFLPTILCFNEYPDTPSLEKCVERSIDCSEEAARVTSNIKNSVESNEGQNLMKKARKAFPIHLTELSKRKLNKAPKEQLCGLKSLKSQEACQPCRRS</sequence>
<keyword evidence="2" id="KW-1185">Reference proteome</keyword>
<dbReference type="WormBase" id="CBG20012">
    <property type="protein sequence ID" value="CBP41698"/>
    <property type="gene ID" value="WBGene00039116"/>
</dbReference>
<organism evidence="1 2">
    <name type="scientific">Caenorhabditis briggsae</name>
    <dbReference type="NCBI Taxonomy" id="6238"/>
    <lineage>
        <taxon>Eukaryota</taxon>
        <taxon>Metazoa</taxon>
        <taxon>Ecdysozoa</taxon>
        <taxon>Nematoda</taxon>
        <taxon>Chromadorea</taxon>
        <taxon>Rhabditida</taxon>
        <taxon>Rhabditina</taxon>
        <taxon>Rhabditomorpha</taxon>
        <taxon>Rhabditoidea</taxon>
        <taxon>Rhabditidae</taxon>
        <taxon>Peloderinae</taxon>
        <taxon>Caenorhabditis</taxon>
    </lineage>
</organism>
<dbReference type="AlphaFoldDB" id="A8XWX6"/>
<dbReference type="KEGG" id="cbr:CBG_20012"/>
<name>A8XWX6_CAEBR</name>
<dbReference type="Proteomes" id="UP000008549">
    <property type="component" value="Unassembled WGS sequence"/>
</dbReference>
<reference evidence="1 2" key="2">
    <citation type="journal article" date="2011" name="PLoS Genet.">
        <title>Caenorhabditis briggsae recombinant inbred line genotypes reveal inter-strain incompatibility and the evolution of recombination.</title>
        <authorList>
            <person name="Ross J.A."/>
            <person name="Koboldt D.C."/>
            <person name="Staisch J.E."/>
            <person name="Chamberlin H.M."/>
            <person name="Gupta B.P."/>
            <person name="Miller R.D."/>
            <person name="Baird S.E."/>
            <person name="Haag E.S."/>
        </authorList>
    </citation>
    <scope>NUCLEOTIDE SEQUENCE [LARGE SCALE GENOMIC DNA]</scope>
    <source>
        <strain evidence="1 2">AF16</strain>
    </source>
</reference>
<dbReference type="HOGENOM" id="CLU_1877279_0_0_1"/>
<proteinExistence type="predicted"/>
<protein>
    <submittedName>
        <fullName evidence="1">Protein CBG20012</fullName>
    </submittedName>
</protein>
<gene>
    <name evidence="1 3" type="ORF">CBG20012</name>
    <name evidence="1" type="ORF">CBG_20012</name>
</gene>
<dbReference type="GeneID" id="8575933"/>
<dbReference type="InParanoid" id="A8XWX6"/>
<dbReference type="CTD" id="8575933"/>
<evidence type="ECO:0000313" key="3">
    <source>
        <dbReference type="WormBase" id="CBG20012"/>
    </source>
</evidence>